<dbReference type="OrthoDB" id="6541880at2"/>
<dbReference type="PATRIC" id="fig|1453496.5.peg.2492"/>
<reference evidence="2 3" key="1">
    <citation type="journal article" date="2014" name="Gut Pathog.">
        <title>Gene clusters of Hafnia alvei strain FB1 important in survival and pathogenesis: a draft genome perspective.</title>
        <authorList>
            <person name="Tan J.Y."/>
            <person name="Yin W.F."/>
            <person name="Chan K.G."/>
        </authorList>
    </citation>
    <scope>NUCLEOTIDE SEQUENCE [LARGE SCALE GENOMIC DNA]</scope>
    <source>
        <strain evidence="2 3">FB1</strain>
    </source>
</reference>
<keyword evidence="1" id="KW-0472">Membrane</keyword>
<gene>
    <name evidence="2" type="ORF">AT03_12275</name>
</gene>
<name>A0A097R2X8_HAFAL</name>
<dbReference type="RefSeq" id="WP_025796944.1">
    <property type="nucleotide sequence ID" value="NZ_CP009706.1"/>
</dbReference>
<sequence length="92" mass="10197">MGTVMTGLIVARWEIMSTFMMFIASSLNVKFRRKGHRIVAFAFSGIGFATACWLVLTLSCTTINTAGMSHFWAVAKDVFVDVMSQPTAYSMM</sequence>
<keyword evidence="1" id="KW-1133">Transmembrane helix</keyword>
<proteinExistence type="predicted"/>
<dbReference type="EMBL" id="CP009706">
    <property type="protein sequence ID" value="AIU73084.1"/>
    <property type="molecule type" value="Genomic_DNA"/>
</dbReference>
<organism evidence="2 3">
    <name type="scientific">Hafnia alvei FB1</name>
    <dbReference type="NCBI Taxonomy" id="1453496"/>
    <lineage>
        <taxon>Bacteria</taxon>
        <taxon>Pseudomonadati</taxon>
        <taxon>Pseudomonadota</taxon>
        <taxon>Gammaproteobacteria</taxon>
        <taxon>Enterobacterales</taxon>
        <taxon>Hafniaceae</taxon>
        <taxon>Hafnia</taxon>
    </lineage>
</organism>
<protein>
    <submittedName>
        <fullName evidence="2">Membrane protein</fullName>
    </submittedName>
</protein>
<dbReference type="eggNOG" id="ENOG5032SPC">
    <property type="taxonomic scope" value="Bacteria"/>
</dbReference>
<evidence type="ECO:0000313" key="3">
    <source>
        <dbReference type="Proteomes" id="UP000029986"/>
    </source>
</evidence>
<dbReference type="Proteomes" id="UP000029986">
    <property type="component" value="Chromosome"/>
</dbReference>
<keyword evidence="3" id="KW-1185">Reference proteome</keyword>
<dbReference type="InterPro" id="IPR016958">
    <property type="entry name" value="UCP030798"/>
</dbReference>
<evidence type="ECO:0000313" key="2">
    <source>
        <dbReference type="EMBL" id="AIU73084.1"/>
    </source>
</evidence>
<feature type="transmembrane region" description="Helical" evidence="1">
    <location>
        <begin position="38"/>
        <end position="56"/>
    </location>
</feature>
<dbReference type="AlphaFoldDB" id="A0A097R2X8"/>
<evidence type="ECO:0000256" key="1">
    <source>
        <dbReference type="SAM" id="Phobius"/>
    </source>
</evidence>
<dbReference type="KEGG" id="hav:AT03_12275"/>
<keyword evidence="1" id="KW-0812">Transmembrane</keyword>
<accession>A0A097R2X8</accession>
<feature type="transmembrane region" description="Helical" evidence="1">
    <location>
        <begin position="6"/>
        <end position="26"/>
    </location>
</feature>
<dbReference type="Pfam" id="PF15940">
    <property type="entry name" value="YjcB"/>
    <property type="match status" value="1"/>
</dbReference>
<dbReference type="HOGENOM" id="CLU_173116_0_0_6"/>